<feature type="active site" description="Proton acceptor" evidence="8">
    <location>
        <position position="187"/>
    </location>
</feature>
<dbReference type="SUPFAM" id="SSF56112">
    <property type="entry name" value="Protein kinase-like (PK-like)"/>
    <property type="match status" value="1"/>
</dbReference>
<organism evidence="11 12">
    <name type="scientific">Paenibacillus hemerocallicola</name>
    <dbReference type="NCBI Taxonomy" id="1172614"/>
    <lineage>
        <taxon>Bacteria</taxon>
        <taxon>Bacillati</taxon>
        <taxon>Bacillota</taxon>
        <taxon>Bacilli</taxon>
        <taxon>Bacillales</taxon>
        <taxon>Paenibacillaceae</taxon>
        <taxon>Paenibacillus</taxon>
    </lineage>
</organism>
<keyword evidence="3 7" id="KW-0547">Nucleotide-binding</keyword>
<evidence type="ECO:0000256" key="6">
    <source>
        <dbReference type="ARBA" id="ARBA00023251"/>
    </source>
</evidence>
<keyword evidence="12" id="KW-1185">Reference proteome</keyword>
<feature type="binding site" evidence="9">
    <location>
        <position position="205"/>
    </location>
    <ligand>
        <name>Mg(2+)</name>
        <dbReference type="ChEBI" id="CHEBI:18420"/>
    </ligand>
</feature>
<dbReference type="CDD" id="cd05150">
    <property type="entry name" value="APH"/>
    <property type="match status" value="1"/>
</dbReference>
<dbReference type="GO" id="GO:0046872">
    <property type="term" value="F:metal ion binding"/>
    <property type="evidence" value="ECO:0007669"/>
    <property type="project" value="UniProtKB-KW"/>
</dbReference>
<dbReference type="GO" id="GO:0016301">
    <property type="term" value="F:kinase activity"/>
    <property type="evidence" value="ECO:0007669"/>
    <property type="project" value="UniProtKB-KW"/>
</dbReference>
<dbReference type="InterPro" id="IPR002575">
    <property type="entry name" value="Aminoglycoside_PTrfase"/>
</dbReference>
<keyword evidence="9" id="KW-0479">Metal-binding</keyword>
<protein>
    <submittedName>
        <fullName evidence="11">Aminoglycoside 3'-phosphotransferase</fullName>
    </submittedName>
</protein>
<dbReference type="EMBL" id="VDCQ01000041">
    <property type="protein sequence ID" value="TNJ63522.1"/>
    <property type="molecule type" value="Genomic_DNA"/>
</dbReference>
<dbReference type="InterPro" id="IPR024165">
    <property type="entry name" value="Kan/Strep_kinase"/>
</dbReference>
<dbReference type="AlphaFoldDB" id="A0A5C4T381"/>
<reference evidence="11 12" key="1">
    <citation type="submission" date="2019-05" db="EMBL/GenBank/DDBJ databases">
        <title>We sequenced the genome of Paenibacillus hemerocallicola KCTC 33185 for further insight into its adaptation and study the phylogeny of Paenibacillus.</title>
        <authorList>
            <person name="Narsing Rao M.P."/>
        </authorList>
    </citation>
    <scope>NUCLEOTIDE SEQUENCE [LARGE SCALE GENOMIC DNA]</scope>
    <source>
        <strain evidence="11 12">KCTC 33185</strain>
    </source>
</reference>
<dbReference type="InterPro" id="IPR011009">
    <property type="entry name" value="Kinase-like_dom_sf"/>
</dbReference>
<dbReference type="OrthoDB" id="3806873at2"/>
<evidence type="ECO:0000256" key="1">
    <source>
        <dbReference type="ARBA" id="ARBA00006219"/>
    </source>
</evidence>
<dbReference type="GO" id="GO:0046677">
    <property type="term" value="P:response to antibiotic"/>
    <property type="evidence" value="ECO:0007669"/>
    <property type="project" value="UniProtKB-KW"/>
</dbReference>
<comment type="caution">
    <text evidence="11">The sequence shown here is derived from an EMBL/GenBank/DDBJ whole genome shotgun (WGS) entry which is preliminary data.</text>
</comment>
<evidence type="ECO:0000256" key="7">
    <source>
        <dbReference type="PIRNR" id="PIRNR000706"/>
    </source>
</evidence>
<dbReference type="GO" id="GO:0005524">
    <property type="term" value="F:ATP binding"/>
    <property type="evidence" value="ECO:0007669"/>
    <property type="project" value="UniProtKB-KW"/>
</dbReference>
<dbReference type="NCBIfam" id="NF033068">
    <property type="entry name" value="APH_3p"/>
    <property type="match status" value="1"/>
</dbReference>
<feature type="domain" description="Aminoglycoside phosphotransferase" evidence="10">
    <location>
        <begin position="32"/>
        <end position="253"/>
    </location>
</feature>
<accession>A0A5C4T381</accession>
<dbReference type="PIRSF" id="PIRSF000706">
    <property type="entry name" value="Kanamycin_kin"/>
    <property type="match status" value="1"/>
</dbReference>
<keyword evidence="4 7" id="KW-0418">Kinase</keyword>
<evidence type="ECO:0000256" key="3">
    <source>
        <dbReference type="ARBA" id="ARBA00022741"/>
    </source>
</evidence>
<dbReference type="PANTHER" id="PTHR21310:SF41">
    <property type="entry name" value="3'-PHOSPHOTRANSFERASE, PUTATIVE-RELATED"/>
    <property type="match status" value="1"/>
</dbReference>
<dbReference type="GO" id="GO:0016773">
    <property type="term" value="F:phosphotransferase activity, alcohol group as acceptor"/>
    <property type="evidence" value="ECO:0007669"/>
    <property type="project" value="InterPro"/>
</dbReference>
<sequence length="261" mass="30425">MKLEQFRLPDRFQTILRNKESRFVHAPYSGAYTFHFRSKDRSCYLKILPTGHREPLVQYRDKLVWLKGRLPVPEALEYEADSEYEYLLMSEITGRDATDELFRRNAEHTVSLLAKGLRAIHSVDIAHCPFDYSVNNRLRLIESRLSEGLVDRGAVEERFGDTLERLHERLQSDMTGLQETPVFCHGDYSVPNIVIDNNEISGFIDIADAGVSDPYRDFAAAHRSIIRNFGERFIPLFYETYGIDPDMRRLRLYDLIEHFAC</sequence>
<name>A0A5C4T381_9BACL</name>
<evidence type="ECO:0000256" key="2">
    <source>
        <dbReference type="ARBA" id="ARBA00022679"/>
    </source>
</evidence>
<evidence type="ECO:0000259" key="10">
    <source>
        <dbReference type="Pfam" id="PF01636"/>
    </source>
</evidence>
<dbReference type="InterPro" id="IPR051678">
    <property type="entry name" value="AGP_Transferase"/>
</dbReference>
<dbReference type="RefSeq" id="WP_139604938.1">
    <property type="nucleotide sequence ID" value="NZ_VDCQ01000041.1"/>
</dbReference>
<keyword evidence="9" id="KW-0460">Magnesium</keyword>
<dbReference type="Proteomes" id="UP000307943">
    <property type="component" value="Unassembled WGS sequence"/>
</dbReference>
<evidence type="ECO:0000313" key="11">
    <source>
        <dbReference type="EMBL" id="TNJ63522.1"/>
    </source>
</evidence>
<feature type="binding site" evidence="9">
    <location>
        <position position="192"/>
    </location>
    <ligand>
        <name>Mg(2+)</name>
        <dbReference type="ChEBI" id="CHEBI:18420"/>
    </ligand>
</feature>
<evidence type="ECO:0000256" key="4">
    <source>
        <dbReference type="ARBA" id="ARBA00022777"/>
    </source>
</evidence>
<dbReference type="PANTHER" id="PTHR21310">
    <property type="entry name" value="AMINOGLYCOSIDE PHOSPHOTRANSFERASE-RELATED-RELATED"/>
    <property type="match status" value="1"/>
</dbReference>
<evidence type="ECO:0000256" key="5">
    <source>
        <dbReference type="ARBA" id="ARBA00022840"/>
    </source>
</evidence>
<gene>
    <name evidence="11" type="ORF">FE784_24725</name>
</gene>
<keyword evidence="6 7" id="KW-0046">Antibiotic resistance</keyword>
<proteinExistence type="inferred from homology"/>
<evidence type="ECO:0000256" key="9">
    <source>
        <dbReference type="PIRSR" id="PIRSR000706-2"/>
    </source>
</evidence>
<dbReference type="Gene3D" id="3.30.200.20">
    <property type="entry name" value="Phosphorylase Kinase, domain 1"/>
    <property type="match status" value="1"/>
</dbReference>
<dbReference type="Gene3D" id="3.90.1200.10">
    <property type="match status" value="1"/>
</dbReference>
<comment type="similarity">
    <text evidence="1 7">Belongs to the aminoglycoside phosphotransferase family.</text>
</comment>
<dbReference type="Pfam" id="PF01636">
    <property type="entry name" value="APH"/>
    <property type="match status" value="1"/>
</dbReference>
<keyword evidence="5 7" id="KW-0067">ATP-binding</keyword>
<evidence type="ECO:0000256" key="8">
    <source>
        <dbReference type="PIRSR" id="PIRSR000706-1"/>
    </source>
</evidence>
<keyword evidence="2 7" id="KW-0808">Transferase</keyword>
<evidence type="ECO:0000313" key="12">
    <source>
        <dbReference type="Proteomes" id="UP000307943"/>
    </source>
</evidence>